<accession>A0A9Q0BP47</accession>
<dbReference type="EMBL" id="JAMKOV010000007">
    <property type="protein sequence ID" value="KAI8038735.1"/>
    <property type="molecule type" value="Genomic_DNA"/>
</dbReference>
<comment type="caution">
    <text evidence="2">The sequence shown here is derived from an EMBL/GenBank/DDBJ whole genome shotgun (WGS) entry which is preliminary data.</text>
</comment>
<protein>
    <submittedName>
        <fullName evidence="2">Uncharacterized protein</fullName>
    </submittedName>
</protein>
<gene>
    <name evidence="2" type="ORF">M5D96_008643</name>
</gene>
<dbReference type="AlphaFoldDB" id="A0A9Q0BP47"/>
<sequence>MSFLPDFSKKRTTFSSDFTEDNDSSIDFLDDEDEEFPSCLTSGGKSKHDYKQKSTPSKSKSKSTENSALVELLGGYLKESKETIDAQIELQNNKKESPYATALSYWDTLLNNMPPQQAQLTVIKITNMIHEASLKVLNKDK</sequence>
<feature type="compositionally biased region" description="Acidic residues" evidence="1">
    <location>
        <begin position="18"/>
        <end position="36"/>
    </location>
</feature>
<evidence type="ECO:0000256" key="1">
    <source>
        <dbReference type="SAM" id="MobiDB-lite"/>
    </source>
</evidence>
<reference evidence="2" key="1">
    <citation type="journal article" date="2023" name="Genome Biol. Evol.">
        <title>Long-read-based Genome Assembly of Drosophila gunungcola Reveals Fewer Chemosensory Genes in Flower-breeding Species.</title>
        <authorList>
            <person name="Negi A."/>
            <person name="Liao B.Y."/>
            <person name="Yeh S.D."/>
        </authorList>
    </citation>
    <scope>NUCLEOTIDE SEQUENCE</scope>
    <source>
        <strain evidence="2">Sukarami</strain>
    </source>
</reference>
<evidence type="ECO:0000313" key="2">
    <source>
        <dbReference type="EMBL" id="KAI8038735.1"/>
    </source>
</evidence>
<dbReference type="Proteomes" id="UP001059596">
    <property type="component" value="Unassembled WGS sequence"/>
</dbReference>
<evidence type="ECO:0000313" key="3">
    <source>
        <dbReference type="Proteomes" id="UP001059596"/>
    </source>
</evidence>
<proteinExistence type="predicted"/>
<organism evidence="2 3">
    <name type="scientific">Drosophila gunungcola</name>
    <name type="common">fruit fly</name>
    <dbReference type="NCBI Taxonomy" id="103775"/>
    <lineage>
        <taxon>Eukaryota</taxon>
        <taxon>Metazoa</taxon>
        <taxon>Ecdysozoa</taxon>
        <taxon>Arthropoda</taxon>
        <taxon>Hexapoda</taxon>
        <taxon>Insecta</taxon>
        <taxon>Pterygota</taxon>
        <taxon>Neoptera</taxon>
        <taxon>Endopterygota</taxon>
        <taxon>Diptera</taxon>
        <taxon>Brachycera</taxon>
        <taxon>Muscomorpha</taxon>
        <taxon>Ephydroidea</taxon>
        <taxon>Drosophilidae</taxon>
        <taxon>Drosophila</taxon>
        <taxon>Sophophora</taxon>
    </lineage>
</organism>
<keyword evidence="3" id="KW-1185">Reference proteome</keyword>
<feature type="region of interest" description="Disordered" evidence="1">
    <location>
        <begin position="13"/>
        <end position="66"/>
    </location>
</feature>
<name>A0A9Q0BP47_9MUSC</name>